<evidence type="ECO:0000313" key="10">
    <source>
        <dbReference type="EMBL" id="KAL2103303.1"/>
    </source>
</evidence>
<dbReference type="GO" id="GO:0005576">
    <property type="term" value="C:extracellular region"/>
    <property type="evidence" value="ECO:0007669"/>
    <property type="project" value="UniProtKB-SubCell"/>
</dbReference>
<dbReference type="InterPro" id="IPR052065">
    <property type="entry name" value="Compl_asym_regulator"/>
</dbReference>
<dbReference type="SMART" id="SM00209">
    <property type="entry name" value="TSP1"/>
    <property type="match status" value="5"/>
</dbReference>
<organism evidence="10 11">
    <name type="scientific">Coilia grayii</name>
    <name type="common">Gray's grenadier anchovy</name>
    <dbReference type="NCBI Taxonomy" id="363190"/>
    <lineage>
        <taxon>Eukaryota</taxon>
        <taxon>Metazoa</taxon>
        <taxon>Chordata</taxon>
        <taxon>Craniata</taxon>
        <taxon>Vertebrata</taxon>
        <taxon>Euteleostomi</taxon>
        <taxon>Actinopterygii</taxon>
        <taxon>Neopterygii</taxon>
        <taxon>Teleostei</taxon>
        <taxon>Clupei</taxon>
        <taxon>Clupeiformes</taxon>
        <taxon>Clupeoidei</taxon>
        <taxon>Engraulidae</taxon>
        <taxon>Coilinae</taxon>
        <taxon>Coilia</taxon>
    </lineage>
</organism>
<sequence>MVYKMLLVFCLLCILFLLPEATDSQLVSCYYEFDRHTGSCHGLIGNVTQDECCLSYYYGFRDESGECKSCRKASWSAWSPWSPCSVSCLKGVKQRRRRCDGIGECQDPKSKDKAKTQTQQITVCEDQDCCPEQGGWAEWGEWQPCSATCENGTTVRHRNCSNPAPICGGLCDGQSLEAKPCETKVVCPTHGGWSEWGPWGPCSGTCRKEGSVPPSQQRRRSCTNPPPSSDPAGRPCPGDESESQDCDFLVMCAIDGNWGRWGPLSECSVTCGVGQEFRSRSCDSPAPKYGGRPCVGDSSASEVCKTHKPCPVHGEWEEWGEWGPCDKTTYSKPISCTKKTGSQSRRRVCFRDFDGAPCEGSIVDHRHCYDLTDTKDRPCKKPGQYTEWGEWGFCEPRQGALKRIRERVCVHTLPEFE</sequence>
<keyword evidence="4 9" id="KW-0732">Signal</keyword>
<evidence type="ECO:0008006" key="12">
    <source>
        <dbReference type="Google" id="ProtNLM"/>
    </source>
</evidence>
<feature type="chain" id="PRO_5044848825" description="Properdin" evidence="9">
    <location>
        <begin position="25"/>
        <end position="417"/>
    </location>
</feature>
<evidence type="ECO:0000256" key="6">
    <source>
        <dbReference type="ARBA" id="ARBA00023157"/>
    </source>
</evidence>
<comment type="caution">
    <text evidence="10">The sequence shown here is derived from an EMBL/GenBank/DDBJ whole genome shotgun (WGS) entry which is preliminary data.</text>
</comment>
<dbReference type="Pfam" id="PF18487">
    <property type="entry name" value="TSR"/>
    <property type="match status" value="1"/>
</dbReference>
<dbReference type="InterPro" id="IPR049536">
    <property type="entry name" value="CFP_TSR-0"/>
</dbReference>
<protein>
    <recommendedName>
        <fullName evidence="12">Properdin</fullName>
    </recommendedName>
</protein>
<dbReference type="Pfam" id="PF00090">
    <property type="entry name" value="TSP_1"/>
    <property type="match status" value="5"/>
</dbReference>
<keyword evidence="6" id="KW-1015">Disulfide bond</keyword>
<dbReference type="AlphaFoldDB" id="A0ABD1KVW0"/>
<evidence type="ECO:0000256" key="8">
    <source>
        <dbReference type="SAM" id="MobiDB-lite"/>
    </source>
</evidence>
<evidence type="ECO:0000256" key="9">
    <source>
        <dbReference type="SAM" id="SignalP"/>
    </source>
</evidence>
<dbReference type="Proteomes" id="UP001591681">
    <property type="component" value="Unassembled WGS sequence"/>
</dbReference>
<dbReference type="Gene3D" id="2.20.100.10">
    <property type="entry name" value="Thrombospondin type-1 (TSP1) repeat"/>
    <property type="match status" value="5"/>
</dbReference>
<evidence type="ECO:0000256" key="1">
    <source>
        <dbReference type="ARBA" id="ARBA00004613"/>
    </source>
</evidence>
<accession>A0ABD1KVW0</accession>
<feature type="signal peptide" evidence="9">
    <location>
        <begin position="1"/>
        <end position="24"/>
    </location>
</feature>
<evidence type="ECO:0000256" key="7">
    <source>
        <dbReference type="ARBA" id="ARBA00023180"/>
    </source>
</evidence>
<evidence type="ECO:0000256" key="2">
    <source>
        <dbReference type="ARBA" id="ARBA00022525"/>
    </source>
</evidence>
<dbReference type="FunFam" id="2.20.100.10:FF:000001">
    <property type="entry name" value="semaphorin-5A isoform X1"/>
    <property type="match status" value="2"/>
</dbReference>
<dbReference type="SUPFAM" id="SSF82895">
    <property type="entry name" value="TSP-1 type 1 repeat"/>
    <property type="match status" value="5"/>
</dbReference>
<dbReference type="InterPro" id="IPR036383">
    <property type="entry name" value="TSP1_rpt_sf"/>
</dbReference>
<dbReference type="PANTHER" id="PTHR22906">
    <property type="entry name" value="PROPERDIN"/>
    <property type="match status" value="1"/>
</dbReference>
<evidence type="ECO:0000256" key="4">
    <source>
        <dbReference type="ARBA" id="ARBA00022729"/>
    </source>
</evidence>
<feature type="region of interest" description="Disordered" evidence="8">
    <location>
        <begin position="210"/>
        <end position="240"/>
    </location>
</feature>
<evidence type="ECO:0000256" key="3">
    <source>
        <dbReference type="ARBA" id="ARBA00022536"/>
    </source>
</evidence>
<proteinExistence type="predicted"/>
<dbReference type="FunFam" id="2.20.100.10:FF:000067">
    <property type="entry name" value="Hemicentin 1"/>
    <property type="match status" value="1"/>
</dbReference>
<keyword evidence="3" id="KW-0245">EGF-like domain</keyword>
<evidence type="ECO:0000313" key="11">
    <source>
        <dbReference type="Proteomes" id="UP001591681"/>
    </source>
</evidence>
<comment type="subcellular location">
    <subcellularLocation>
        <location evidence="1">Secreted</location>
    </subcellularLocation>
</comment>
<keyword evidence="2" id="KW-0964">Secreted</keyword>
<dbReference type="PRINTS" id="PR01705">
    <property type="entry name" value="TSP1REPEAT"/>
</dbReference>
<dbReference type="EMBL" id="JBHFQA010000001">
    <property type="protein sequence ID" value="KAL2103303.1"/>
    <property type="molecule type" value="Genomic_DNA"/>
</dbReference>
<keyword evidence="5" id="KW-0677">Repeat</keyword>
<name>A0ABD1KVW0_9TELE</name>
<dbReference type="PROSITE" id="PS50092">
    <property type="entry name" value="TSP1"/>
    <property type="match status" value="5"/>
</dbReference>
<dbReference type="PANTHER" id="PTHR22906:SF43">
    <property type="entry name" value="PROPERDIN"/>
    <property type="match status" value="1"/>
</dbReference>
<dbReference type="InterPro" id="IPR000884">
    <property type="entry name" value="TSP1_rpt"/>
</dbReference>
<reference evidence="10 11" key="1">
    <citation type="submission" date="2024-09" db="EMBL/GenBank/DDBJ databases">
        <title>A chromosome-level genome assembly of Gray's grenadier anchovy, Coilia grayii.</title>
        <authorList>
            <person name="Fu Z."/>
        </authorList>
    </citation>
    <scope>NUCLEOTIDE SEQUENCE [LARGE SCALE GENOMIC DNA]</scope>
    <source>
        <strain evidence="10">G4</strain>
        <tissue evidence="10">Muscle</tissue>
    </source>
</reference>
<evidence type="ECO:0000256" key="5">
    <source>
        <dbReference type="ARBA" id="ARBA00022737"/>
    </source>
</evidence>
<keyword evidence="7" id="KW-0325">Glycoprotein</keyword>
<gene>
    <name evidence="10" type="ORF">ACEWY4_000171</name>
</gene>
<keyword evidence="11" id="KW-1185">Reference proteome</keyword>